<evidence type="ECO:0000313" key="2">
    <source>
        <dbReference type="Proteomes" id="UP001437256"/>
    </source>
</evidence>
<name>A0ABR2ZHF9_9AGAR</name>
<evidence type="ECO:0000313" key="1">
    <source>
        <dbReference type="EMBL" id="KAL0060389.1"/>
    </source>
</evidence>
<gene>
    <name evidence="1" type="ORF">AAF712_012840</name>
</gene>
<comment type="caution">
    <text evidence="1">The sequence shown here is derived from an EMBL/GenBank/DDBJ whole genome shotgun (WGS) entry which is preliminary data.</text>
</comment>
<proteinExistence type="predicted"/>
<dbReference type="EMBL" id="JBBXMP010000179">
    <property type="protein sequence ID" value="KAL0060389.1"/>
    <property type="molecule type" value="Genomic_DNA"/>
</dbReference>
<accession>A0ABR2ZHF9</accession>
<reference evidence="1 2" key="1">
    <citation type="submission" date="2024-05" db="EMBL/GenBank/DDBJ databases">
        <title>A draft genome resource for the thread blight pathogen Marasmius tenuissimus strain MS-2.</title>
        <authorList>
            <person name="Yulfo-Soto G.E."/>
            <person name="Baruah I.K."/>
            <person name="Amoako-Attah I."/>
            <person name="Bukari Y."/>
            <person name="Meinhardt L.W."/>
            <person name="Bailey B.A."/>
            <person name="Cohen S.P."/>
        </authorList>
    </citation>
    <scope>NUCLEOTIDE SEQUENCE [LARGE SCALE GENOMIC DNA]</scope>
    <source>
        <strain evidence="1 2">MS-2</strain>
    </source>
</reference>
<organism evidence="1 2">
    <name type="scientific">Marasmius tenuissimus</name>
    <dbReference type="NCBI Taxonomy" id="585030"/>
    <lineage>
        <taxon>Eukaryota</taxon>
        <taxon>Fungi</taxon>
        <taxon>Dikarya</taxon>
        <taxon>Basidiomycota</taxon>
        <taxon>Agaricomycotina</taxon>
        <taxon>Agaricomycetes</taxon>
        <taxon>Agaricomycetidae</taxon>
        <taxon>Agaricales</taxon>
        <taxon>Marasmiineae</taxon>
        <taxon>Marasmiaceae</taxon>
        <taxon>Marasmius</taxon>
    </lineage>
</organism>
<sequence length="312" mass="35689">MSLTDVEISAFDASFRSPEASQSLLENCRLRRLTVCGVFERITHVDDDTARMLTLLLRLPTLNILAFDVDTLRATISNVCLLRPPIERFTIYALNDSLARDFHWHRALEVSLRVLGDTLKRVCIRTLSDPTTISALILPQLQAFEGPLSLFYDFEEDTLRGLTILIVTETLCEPLRFVEYVERSHGLPAMKSLHLNVVDLEPPLLTRLIRLVPDIEKFHIESAYSDVAQAVELTHICFLPHLEEFNLFGFALAQTSSVEEAFLDLLLTGLKHESCPHLIRARFAYNRVWLWTSRSRWIGVDERALTIEESLE</sequence>
<dbReference type="Proteomes" id="UP001437256">
    <property type="component" value="Unassembled WGS sequence"/>
</dbReference>
<protein>
    <submittedName>
        <fullName evidence="1">Uncharacterized protein</fullName>
    </submittedName>
</protein>
<keyword evidence="2" id="KW-1185">Reference proteome</keyword>